<dbReference type="GO" id="GO:0009090">
    <property type="term" value="P:homoserine biosynthetic process"/>
    <property type="evidence" value="ECO:0007669"/>
    <property type="project" value="UniProtKB-ARBA"/>
</dbReference>
<evidence type="ECO:0000313" key="32">
    <source>
        <dbReference type="Proteomes" id="UP000464718"/>
    </source>
</evidence>
<dbReference type="GO" id="GO:0046872">
    <property type="term" value="F:metal ion binding"/>
    <property type="evidence" value="ECO:0007669"/>
    <property type="project" value="UniProtKB-KW"/>
</dbReference>
<comment type="pathway">
    <text evidence="6 28">Amino-acid biosynthesis; L-threonine biosynthesis; L-threonine from L-aspartate: step 1/5.</text>
</comment>
<evidence type="ECO:0000313" key="30">
    <source>
        <dbReference type="EMBL" id="HAS6678250.1"/>
    </source>
</evidence>
<dbReference type="Pfam" id="PF00696">
    <property type="entry name" value="AA_kinase"/>
    <property type="match status" value="1"/>
</dbReference>
<comment type="catalytic activity">
    <reaction evidence="27">
        <text>L-homoserine + NAD(+) = L-aspartate 4-semialdehyde + NADH + H(+)</text>
        <dbReference type="Rhea" id="RHEA:15757"/>
        <dbReference type="ChEBI" id="CHEBI:15378"/>
        <dbReference type="ChEBI" id="CHEBI:57476"/>
        <dbReference type="ChEBI" id="CHEBI:57540"/>
        <dbReference type="ChEBI" id="CHEBI:57945"/>
        <dbReference type="ChEBI" id="CHEBI:537519"/>
        <dbReference type="EC" id="1.1.1.3"/>
    </reaction>
    <physiologicalReaction direction="right-to-left" evidence="27">
        <dbReference type="Rhea" id="RHEA:15759"/>
    </physiologicalReaction>
</comment>
<organism evidence="30">
    <name type="scientific">Vibrio parahaemolyticus</name>
    <dbReference type="NCBI Taxonomy" id="670"/>
    <lineage>
        <taxon>Bacteria</taxon>
        <taxon>Pseudomonadati</taxon>
        <taxon>Pseudomonadota</taxon>
        <taxon>Gammaproteobacteria</taxon>
        <taxon>Vibrionales</taxon>
        <taxon>Vibrionaceae</taxon>
        <taxon>Vibrio</taxon>
    </lineage>
</organism>
<dbReference type="CDD" id="cd04922">
    <property type="entry name" value="ACT_AKi-HSDH-ThrA_2"/>
    <property type="match status" value="1"/>
</dbReference>
<evidence type="ECO:0000256" key="21">
    <source>
        <dbReference type="ARBA" id="ARBA00023154"/>
    </source>
</evidence>
<dbReference type="InterPro" id="IPR001342">
    <property type="entry name" value="HDH_cat"/>
</dbReference>
<feature type="domain" description="ACT" evidence="29">
    <location>
        <begin position="401"/>
        <end position="473"/>
    </location>
</feature>
<dbReference type="InterPro" id="IPR042199">
    <property type="entry name" value="AsparK_Bifunc_asparK/hSer_DH"/>
</dbReference>
<evidence type="ECO:0000256" key="3">
    <source>
        <dbReference type="ARBA" id="ARBA00004986"/>
    </source>
</evidence>
<dbReference type="Pfam" id="PF00742">
    <property type="entry name" value="Homoserine_dh"/>
    <property type="match status" value="1"/>
</dbReference>
<proteinExistence type="inferred from homology"/>
<dbReference type="GO" id="GO:0009089">
    <property type="term" value="P:lysine biosynthetic process via diaminopimelate"/>
    <property type="evidence" value="ECO:0007669"/>
    <property type="project" value="UniProtKB-UniRule"/>
</dbReference>
<evidence type="ECO:0000256" key="20">
    <source>
        <dbReference type="ARBA" id="ARBA00023053"/>
    </source>
</evidence>
<evidence type="ECO:0000256" key="12">
    <source>
        <dbReference type="ARBA" id="ARBA00022697"/>
    </source>
</evidence>
<reference evidence="31 32" key="2">
    <citation type="submission" date="2018-12" db="EMBL/GenBank/DDBJ databases">
        <title>Genomic insights into the evolutionary origins and pathogenicity of five Vibrio parahaemolyticus strains isolated from the shrimp with acute hepatopancreatic necrosis disease (AHPND).</title>
        <authorList>
            <person name="Yang Q."/>
            <person name="Dong X."/>
            <person name="Xie G."/>
            <person name="Fu S."/>
            <person name="Zou P."/>
            <person name="Sun J."/>
            <person name="Wang Y."/>
            <person name="Huang J."/>
        </authorList>
    </citation>
    <scope>NUCLEOTIDE SEQUENCE [LARGE SCALE GENOMIC DNA]</scope>
    <source>
        <strain evidence="31 32">20160303005-1</strain>
    </source>
</reference>
<comment type="subunit">
    <text evidence="9 28">Homotetramer.</text>
</comment>
<comment type="catalytic activity">
    <reaction evidence="26">
        <text>L-homoserine + NADP(+) = L-aspartate 4-semialdehyde + NADPH + H(+)</text>
        <dbReference type="Rhea" id="RHEA:15761"/>
        <dbReference type="ChEBI" id="CHEBI:15378"/>
        <dbReference type="ChEBI" id="CHEBI:57476"/>
        <dbReference type="ChEBI" id="CHEBI:57783"/>
        <dbReference type="ChEBI" id="CHEBI:58349"/>
        <dbReference type="ChEBI" id="CHEBI:537519"/>
        <dbReference type="EC" id="1.1.1.3"/>
    </reaction>
    <physiologicalReaction direction="right-to-left" evidence="26">
        <dbReference type="Rhea" id="RHEA:15763"/>
    </physiologicalReaction>
</comment>
<reference evidence="30" key="3">
    <citation type="submission" date="2019-12" db="EMBL/GenBank/DDBJ databases">
        <authorList>
            <consortium name="NCBI Pathogen Detection Project"/>
        </authorList>
    </citation>
    <scope>NUCLEOTIDE SEQUENCE</scope>
    <source>
        <strain evidence="30">1930</strain>
    </source>
</reference>
<dbReference type="PANTHER" id="PTHR43070">
    <property type="match status" value="1"/>
</dbReference>
<protein>
    <recommendedName>
        <fullName evidence="28">Bifunctional aspartokinase/homoserine dehydrogenase</fullName>
    </recommendedName>
    <domain>
        <recommendedName>
            <fullName evidence="28">Aspartokinase</fullName>
            <ecNumber evidence="28">2.7.2.4</ecNumber>
        </recommendedName>
    </domain>
    <domain>
        <recommendedName>
            <fullName evidence="28">Homoserine dehydrogenase</fullName>
            <ecNumber evidence="28">1.1.1.3</ecNumber>
        </recommendedName>
    </domain>
</protein>
<dbReference type="InterPro" id="IPR011147">
    <property type="entry name" value="Bifunc_Aspkin/hSer_DH"/>
</dbReference>
<evidence type="ECO:0000256" key="24">
    <source>
        <dbReference type="ARBA" id="ARBA00044938"/>
    </source>
</evidence>
<dbReference type="UniPathway" id="UPA00050">
    <property type="reaction ID" value="UER00063"/>
</dbReference>
<dbReference type="SUPFAM" id="SSF55347">
    <property type="entry name" value="Glyceraldehyde-3-phosphate dehydrogenase-like, C-terminal domain"/>
    <property type="match status" value="1"/>
</dbReference>
<keyword evidence="12" id="KW-0791">Threonine biosynthesis</keyword>
<dbReference type="SUPFAM" id="SSF51735">
    <property type="entry name" value="NAD(P)-binding Rossmann-fold domains"/>
    <property type="match status" value="1"/>
</dbReference>
<dbReference type="InterPro" id="IPR036393">
    <property type="entry name" value="AceGlu_kinase-like_sf"/>
</dbReference>
<keyword evidence="17 28" id="KW-0521">NADP</keyword>
<evidence type="ECO:0000256" key="2">
    <source>
        <dbReference type="ARBA" id="ARBA00004766"/>
    </source>
</evidence>
<dbReference type="InterPro" id="IPR001048">
    <property type="entry name" value="Asp/Glu/Uridylate_kinase"/>
</dbReference>
<keyword evidence="23" id="KW-0511">Multifunctional enzyme</keyword>
<evidence type="ECO:0000256" key="28">
    <source>
        <dbReference type="PIRNR" id="PIRNR000727"/>
    </source>
</evidence>
<comment type="pathway">
    <text evidence="3 28">Amino-acid biosynthesis; L-methionine biosynthesis via de novo pathway; L-homoserine from L-aspartate: step 1/3.</text>
</comment>
<dbReference type="InterPro" id="IPR002912">
    <property type="entry name" value="ACT_dom"/>
</dbReference>
<evidence type="ECO:0000256" key="19">
    <source>
        <dbReference type="ARBA" id="ARBA00023027"/>
    </source>
</evidence>
<evidence type="ECO:0000256" key="11">
    <source>
        <dbReference type="ARBA" id="ARBA00022679"/>
    </source>
</evidence>
<dbReference type="CDD" id="cd04921">
    <property type="entry name" value="ACT_AKi-HSDH-ThrA-like_1"/>
    <property type="match status" value="1"/>
</dbReference>
<keyword evidence="22" id="KW-0486">Methionine biosynthesis</keyword>
<keyword evidence="16 28" id="KW-0067">ATP-binding</keyword>
<evidence type="ECO:0000256" key="1">
    <source>
        <dbReference type="ARBA" id="ARBA00001920"/>
    </source>
</evidence>
<evidence type="ECO:0000256" key="27">
    <source>
        <dbReference type="ARBA" id="ARBA00049031"/>
    </source>
</evidence>
<dbReference type="InterPro" id="IPR018042">
    <property type="entry name" value="Aspartate_kinase_CS"/>
</dbReference>
<dbReference type="Proteomes" id="UP000464718">
    <property type="component" value="Chromosome i"/>
</dbReference>
<evidence type="ECO:0000256" key="17">
    <source>
        <dbReference type="ARBA" id="ARBA00022857"/>
    </source>
</evidence>
<dbReference type="GO" id="GO:0004412">
    <property type="term" value="F:homoserine dehydrogenase activity"/>
    <property type="evidence" value="ECO:0007669"/>
    <property type="project" value="UniProtKB-UniRule"/>
</dbReference>
<dbReference type="GO" id="GO:0050661">
    <property type="term" value="F:NADP binding"/>
    <property type="evidence" value="ECO:0007669"/>
    <property type="project" value="UniProtKB-UniRule"/>
</dbReference>
<dbReference type="PROSITE" id="PS51671">
    <property type="entry name" value="ACT"/>
    <property type="match status" value="2"/>
</dbReference>
<evidence type="ECO:0000259" key="29">
    <source>
        <dbReference type="PROSITE" id="PS51671"/>
    </source>
</evidence>
<dbReference type="PROSITE" id="PS01042">
    <property type="entry name" value="HOMOSER_DHGENASE"/>
    <property type="match status" value="1"/>
</dbReference>
<comment type="pathway">
    <text evidence="4 28">Amino-acid biosynthesis; L-threonine biosynthesis; L-threonine from L-aspartate: step 3/5.</text>
</comment>
<dbReference type="InterPro" id="IPR041743">
    <property type="entry name" value="AK-HSDH_N"/>
</dbReference>
<dbReference type="AlphaFoldDB" id="A0A7Z2RN23"/>
<dbReference type="Gene3D" id="3.30.360.10">
    <property type="entry name" value="Dihydrodipicolinate Reductase, domain 2"/>
    <property type="match status" value="1"/>
</dbReference>
<dbReference type="Gene3D" id="3.40.50.720">
    <property type="entry name" value="NAD(P)-binding Rossmann-like Domain"/>
    <property type="match status" value="1"/>
</dbReference>
<evidence type="ECO:0000256" key="13">
    <source>
        <dbReference type="ARBA" id="ARBA00022723"/>
    </source>
</evidence>
<dbReference type="PANTHER" id="PTHR43070:SF3">
    <property type="entry name" value="HOMOSERINE DEHYDROGENASE"/>
    <property type="match status" value="1"/>
</dbReference>
<evidence type="ECO:0000256" key="22">
    <source>
        <dbReference type="ARBA" id="ARBA00023167"/>
    </source>
</evidence>
<comment type="pathway">
    <text evidence="2 28">Amino-acid biosynthesis; L-lysine biosynthesis via DAP pathway; (S)-tetrahydrodipicolinate from L-aspartate: step 1/4.</text>
</comment>
<dbReference type="UniPathway" id="UPA00034">
    <property type="reaction ID" value="UER00015"/>
</dbReference>
<evidence type="ECO:0000256" key="8">
    <source>
        <dbReference type="ARBA" id="ARBA00010046"/>
    </source>
</evidence>
<keyword evidence="13" id="KW-0479">Metal-binding</keyword>
<dbReference type="PROSITE" id="PS00324">
    <property type="entry name" value="ASPARTOKINASE"/>
    <property type="match status" value="1"/>
</dbReference>
<dbReference type="GO" id="GO:0009088">
    <property type="term" value="P:threonine biosynthetic process"/>
    <property type="evidence" value="ECO:0007669"/>
    <property type="project" value="UniProtKB-UniRule"/>
</dbReference>
<dbReference type="InterPro" id="IPR049638">
    <property type="entry name" value="AK-HD"/>
</dbReference>
<dbReference type="FunFam" id="3.30.2130.10:FF:000001">
    <property type="entry name" value="Bifunctional aspartokinase/homoserine dehydrogenase"/>
    <property type="match status" value="1"/>
</dbReference>
<evidence type="ECO:0000256" key="4">
    <source>
        <dbReference type="ARBA" id="ARBA00005056"/>
    </source>
</evidence>
<dbReference type="FunFam" id="3.30.360.10:FF:000006">
    <property type="entry name" value="Bifunctional aspartokinase/homoserine dehydrogenase"/>
    <property type="match status" value="1"/>
</dbReference>
<comment type="function">
    <text evidence="24">Bifunctional aspartate kinase and homoserine dehydrogenase that catalyzes the first and the third steps toward the synthesis of lysine, methionine and threonine from aspartate.</text>
</comment>
<comment type="similarity">
    <text evidence="7 28">In the C-terminal section; belongs to the homoserine dehydrogenase family.</text>
</comment>
<keyword evidence="18 28" id="KW-0560">Oxidoreductase</keyword>
<dbReference type="FunFam" id="3.40.50.720:FF:000083">
    <property type="entry name" value="Bifunctional aspartokinase/homoserine dehydrogenase"/>
    <property type="match status" value="1"/>
</dbReference>
<dbReference type="GO" id="GO:0004072">
    <property type="term" value="F:aspartate kinase activity"/>
    <property type="evidence" value="ECO:0007669"/>
    <property type="project" value="UniProtKB-UniRule"/>
</dbReference>
<evidence type="ECO:0000256" key="6">
    <source>
        <dbReference type="ARBA" id="ARBA00005139"/>
    </source>
</evidence>
<dbReference type="NCBIfam" id="TIGR00657">
    <property type="entry name" value="asp_kinases"/>
    <property type="match status" value="1"/>
</dbReference>
<keyword evidence="10 28" id="KW-0028">Amino-acid biosynthesis</keyword>
<dbReference type="InterPro" id="IPR045865">
    <property type="entry name" value="ACT-like_dom_sf"/>
</dbReference>
<dbReference type="SUPFAM" id="SSF55021">
    <property type="entry name" value="ACT-like"/>
    <property type="match status" value="2"/>
</dbReference>
<dbReference type="InterPro" id="IPR005106">
    <property type="entry name" value="Asp/hSer_DH_NAD-bd"/>
</dbReference>
<dbReference type="SUPFAM" id="SSF53633">
    <property type="entry name" value="Carbamate kinase-like"/>
    <property type="match status" value="1"/>
</dbReference>
<comment type="catalytic activity">
    <reaction evidence="25">
        <text>L-aspartate + ATP = 4-phospho-L-aspartate + ADP</text>
        <dbReference type="Rhea" id="RHEA:23776"/>
        <dbReference type="ChEBI" id="CHEBI:29991"/>
        <dbReference type="ChEBI" id="CHEBI:30616"/>
        <dbReference type="ChEBI" id="CHEBI:57535"/>
        <dbReference type="ChEBI" id="CHEBI:456216"/>
        <dbReference type="EC" id="2.7.2.4"/>
    </reaction>
    <physiologicalReaction direction="left-to-right" evidence="25">
        <dbReference type="Rhea" id="RHEA:23777"/>
    </physiologicalReaction>
</comment>
<dbReference type="GO" id="GO:0005524">
    <property type="term" value="F:ATP binding"/>
    <property type="evidence" value="ECO:0007669"/>
    <property type="project" value="UniProtKB-UniRule"/>
</dbReference>
<dbReference type="InterPro" id="IPR036291">
    <property type="entry name" value="NAD(P)-bd_dom_sf"/>
</dbReference>
<dbReference type="Gene3D" id="3.30.2130.10">
    <property type="entry name" value="VC0802-like"/>
    <property type="match status" value="1"/>
</dbReference>
<dbReference type="Pfam" id="PF22468">
    <property type="entry name" value="ACT_9"/>
    <property type="match status" value="2"/>
</dbReference>
<dbReference type="Gene3D" id="1.20.120.1320">
    <property type="entry name" value="Aspartokinase, catalytic domain"/>
    <property type="match status" value="1"/>
</dbReference>
<dbReference type="CDD" id="cd04257">
    <property type="entry name" value="AAK_AK-HSDH"/>
    <property type="match status" value="1"/>
</dbReference>
<dbReference type="FunFam" id="3.40.1160.10:FF:000016">
    <property type="entry name" value="Bifunctional aspartokinase/homoserine dehydrogenase"/>
    <property type="match status" value="1"/>
</dbReference>
<evidence type="ECO:0000256" key="25">
    <source>
        <dbReference type="ARBA" id="ARBA00048561"/>
    </source>
</evidence>
<evidence type="ECO:0000313" key="31">
    <source>
        <dbReference type="EMBL" id="QHH08349.1"/>
    </source>
</evidence>
<evidence type="ECO:0000256" key="23">
    <source>
        <dbReference type="ARBA" id="ARBA00023268"/>
    </source>
</evidence>
<keyword evidence="20" id="KW-0915">Sodium</keyword>
<comment type="cofactor">
    <cofactor evidence="1">
        <name>a metal cation</name>
        <dbReference type="ChEBI" id="CHEBI:25213"/>
    </cofactor>
</comment>
<dbReference type="InterPro" id="IPR019811">
    <property type="entry name" value="HDH_CS"/>
</dbReference>
<keyword evidence="15 28" id="KW-0418">Kinase</keyword>
<dbReference type="NCBIfam" id="NF007003">
    <property type="entry name" value="PRK09466.1"/>
    <property type="match status" value="1"/>
</dbReference>
<dbReference type="EMBL" id="CP034298">
    <property type="protein sequence ID" value="QHH08349.1"/>
    <property type="molecule type" value="Genomic_DNA"/>
</dbReference>
<comment type="pathway">
    <text evidence="5 28">Amino-acid biosynthesis; L-methionine biosynthesis via de novo pathway; L-homoserine from L-aspartate: step 3/3.</text>
</comment>
<dbReference type="InterPro" id="IPR054352">
    <property type="entry name" value="ACT_Aspartokinase"/>
</dbReference>
<dbReference type="NCBIfam" id="NF006959">
    <property type="entry name" value="PRK09436.1"/>
    <property type="match status" value="1"/>
</dbReference>
<dbReference type="UniPathway" id="UPA00051">
    <property type="reaction ID" value="UER00462"/>
</dbReference>
<evidence type="ECO:0000256" key="15">
    <source>
        <dbReference type="ARBA" id="ARBA00022777"/>
    </source>
</evidence>
<evidence type="ECO:0000256" key="5">
    <source>
        <dbReference type="ARBA" id="ARBA00005062"/>
    </source>
</evidence>
<comment type="similarity">
    <text evidence="8 28">In the N-terminal section; belongs to the aspartokinase family.</text>
</comment>
<sequence length="819" mass="88503">MRVLKFGGSSLADADRFLRAADIIANNAQQEEVAVVLSAPGKTTNKLVAVIEGALRNGEAELQINELEESFKTLFADIQAVLPNLEGAAFDNQVKTSLSQLRQFVHGINLLGMCPNNVNARIISKGERVSIQLMKAVLEAKGQQANLIDPVEYLYAKGDHLEAMVDVDVSTQNFRQNPLPKDHVNIMPGFTAGNEKGELVTLGRNGSDYSAAVLAACLRADCCEIWTDVDGVYNCDPRLVEDARLLKSLSYQEAMELSYFGASVLHPKTIAPIAQFHIPCLIKNSFNPQGAGTLIGQDTGEDNLAIKGITTLNDLTMVNVSGPGMKGMVGMASRVFGAMSSAGVSIVLITQSSSEYSISFCIEADDKLKAQQVLADAFELELKDGLLEPVDFIDDVSIVTLVGDGMRTSRGVASRFFSSLAEVNVNIVAIAQGSSERAISAVIPEDKISEAIKACHENLFNSKYFLDVFVVGVGGVGGELVDQIQRQQSKLAEKGIVIRVCGLANSKGLLLDSEGLPLEHWRDRMSAATEEFSLARLIALVQRNHIINPVLVDCTSSEDIANQYADFLAAGFHVVTPNKKANTASMAYYHQLRDVARSSRRKLMYETTVGAGLPVIENLQNLIAAGDELERFSGILSGSLSYIFGKLDEGMSLSEATNIAKENGFTEPDPRDDLSGMDVARKLLILAREAGMSLELEDVVVDQALPPGFDDSGSVDEFMARLPEADAYFKELSAKAAEEGKVLRYVGEINDGKCTVSMAAVDENDPMFKIKDGENALAFYSRYYQPIPLVLRGYGAGTEVTAAGVFSDVMRTLGWKLGV</sequence>
<evidence type="ECO:0000256" key="14">
    <source>
        <dbReference type="ARBA" id="ARBA00022741"/>
    </source>
</evidence>
<dbReference type="InterPro" id="IPR001341">
    <property type="entry name" value="Asp_kinase"/>
</dbReference>
<evidence type="ECO:0000256" key="9">
    <source>
        <dbReference type="ARBA" id="ARBA00011881"/>
    </source>
</evidence>
<evidence type="ECO:0000256" key="26">
    <source>
        <dbReference type="ARBA" id="ARBA00048841"/>
    </source>
</evidence>
<dbReference type="EMBL" id="DACQKT010000007">
    <property type="protein sequence ID" value="HAS6678250.1"/>
    <property type="molecule type" value="Genomic_DNA"/>
</dbReference>
<keyword evidence="14 28" id="KW-0547">Nucleotide-binding</keyword>
<reference evidence="30" key="1">
    <citation type="journal article" date="2018" name="Genome Biol.">
        <title>SKESA: strategic k-mer extension for scrupulous assemblies.</title>
        <authorList>
            <person name="Souvorov A."/>
            <person name="Agarwala R."/>
            <person name="Lipman D.J."/>
        </authorList>
    </citation>
    <scope>NUCLEOTIDE SEQUENCE</scope>
    <source>
        <strain evidence="30">1930</strain>
    </source>
</reference>
<name>A0A7Z2RN23_VIBPH</name>
<keyword evidence="11 28" id="KW-0808">Transferase</keyword>
<dbReference type="EC" id="2.7.2.4" evidence="28"/>
<evidence type="ECO:0000256" key="7">
    <source>
        <dbReference type="ARBA" id="ARBA00007952"/>
    </source>
</evidence>
<accession>A0A7Z2RN23</accession>
<evidence type="ECO:0000256" key="16">
    <source>
        <dbReference type="ARBA" id="ARBA00022840"/>
    </source>
</evidence>
<evidence type="ECO:0000256" key="10">
    <source>
        <dbReference type="ARBA" id="ARBA00022605"/>
    </source>
</evidence>
<dbReference type="Gene3D" id="3.40.1160.10">
    <property type="entry name" value="Acetylglutamate kinase-like"/>
    <property type="match status" value="1"/>
</dbReference>
<dbReference type="GO" id="GO:0009086">
    <property type="term" value="P:methionine biosynthetic process"/>
    <property type="evidence" value="ECO:0007669"/>
    <property type="project" value="UniProtKB-KW"/>
</dbReference>
<evidence type="ECO:0000256" key="18">
    <source>
        <dbReference type="ARBA" id="ARBA00023002"/>
    </source>
</evidence>
<keyword evidence="21" id="KW-0457">Lysine biosynthesis</keyword>
<keyword evidence="19" id="KW-0520">NAD</keyword>
<dbReference type="Pfam" id="PF03447">
    <property type="entry name" value="NAD_binding_3"/>
    <property type="match status" value="1"/>
</dbReference>
<dbReference type="PIRSF" id="PIRSF000727">
    <property type="entry name" value="ThrA"/>
    <property type="match status" value="1"/>
</dbReference>
<gene>
    <name evidence="30" type="primary">thrA</name>
    <name evidence="31" type="ORF">EHC69_02705</name>
    <name evidence="30" type="ORF">I7278_15650</name>
</gene>
<dbReference type="RefSeq" id="WP_023584946.1">
    <property type="nucleotide sequence ID" value="NZ_CAWMVE010000002.1"/>
</dbReference>
<feature type="domain" description="ACT" evidence="29">
    <location>
        <begin position="320"/>
        <end position="398"/>
    </location>
</feature>
<dbReference type="EC" id="1.1.1.3" evidence="28"/>
<dbReference type="Proteomes" id="UP000856022">
    <property type="component" value="Unassembled WGS sequence"/>
</dbReference>